<protein>
    <submittedName>
        <fullName evidence="1">Uncharacterized protein</fullName>
    </submittedName>
</protein>
<dbReference type="HOGENOM" id="CLU_715510_0_0_6"/>
<reference evidence="1 2" key="1">
    <citation type="journal article" date="2008" name="PLoS ONE">
        <title>Environmental adaptation: genomic analysis of the piezotolerant and psychrotolerant deep-sea iron reducing bacterium Shewanella piezotolerans WP3.</title>
        <authorList>
            <person name="Wang F."/>
            <person name="Wang J."/>
            <person name="Jian H."/>
            <person name="Zhang B."/>
            <person name="Li S."/>
            <person name="Wang F."/>
            <person name="Zeng X."/>
            <person name="Gao L."/>
            <person name="Bartlett D.H."/>
            <person name="Yu J."/>
            <person name="Hu S."/>
            <person name="Xiao X."/>
        </authorList>
    </citation>
    <scope>NUCLEOTIDE SEQUENCE [LARGE SCALE GENOMIC DNA]</scope>
    <source>
        <strain evidence="2">WP3 / JCM 13877</strain>
    </source>
</reference>
<organism evidence="1 2">
    <name type="scientific">Shewanella piezotolerans (strain WP3 / JCM 13877)</name>
    <dbReference type="NCBI Taxonomy" id="225849"/>
    <lineage>
        <taxon>Bacteria</taxon>
        <taxon>Pseudomonadati</taxon>
        <taxon>Pseudomonadota</taxon>
        <taxon>Gammaproteobacteria</taxon>
        <taxon>Alteromonadales</taxon>
        <taxon>Shewanellaceae</taxon>
        <taxon>Shewanella</taxon>
    </lineage>
</organism>
<dbReference type="InterPro" id="IPR011051">
    <property type="entry name" value="RmlC_Cupin_sf"/>
</dbReference>
<dbReference type="KEGG" id="swp:swp_0156"/>
<gene>
    <name evidence="1" type="ordered locus">swp_0156</name>
</gene>
<dbReference type="SUPFAM" id="SSF51182">
    <property type="entry name" value="RmlC-like cupins"/>
    <property type="match status" value="1"/>
</dbReference>
<dbReference type="eggNOG" id="ENOG50335VE">
    <property type="taxonomic scope" value="Bacteria"/>
</dbReference>
<dbReference type="EMBL" id="CP000472">
    <property type="protein sequence ID" value="ACJ26999.1"/>
    <property type="molecule type" value="Genomic_DNA"/>
</dbReference>
<name>B8CH06_SHEPW</name>
<dbReference type="Gene3D" id="2.60.120.10">
    <property type="entry name" value="Jelly Rolls"/>
    <property type="match status" value="1"/>
</dbReference>
<dbReference type="Proteomes" id="UP000000753">
    <property type="component" value="Chromosome"/>
</dbReference>
<accession>B8CH06</accession>
<proteinExistence type="predicted"/>
<evidence type="ECO:0000313" key="1">
    <source>
        <dbReference type="EMBL" id="ACJ26999.1"/>
    </source>
</evidence>
<evidence type="ECO:0000313" key="2">
    <source>
        <dbReference type="Proteomes" id="UP000000753"/>
    </source>
</evidence>
<dbReference type="AlphaFoldDB" id="B8CH06"/>
<dbReference type="InterPro" id="IPR014710">
    <property type="entry name" value="RmlC-like_jellyroll"/>
</dbReference>
<keyword evidence="2" id="KW-1185">Reference proteome</keyword>
<sequence>MTQGAAYNESDFSKIAFSELEKSNIKYDISGSELLAYQLNDLSRLAHNKENFSDFPIILFKNDDFIIQALHWYEASTSIHDHRFDGAFKVLKGSSIETTYDFNTSDDSSNRTQSGTLVKRRIRHLQVGDTCEINGGNRYIHSLFHIESPSITLIIRTHSKDSYPAQRDYHAPSLSSECFYQRAEANKLAGIINSDAGRLFSFDKEFYHQLFDNIEKFQIIRLIPMLVKKNDNLIKEVLINKYGEHEAAEIAKVTELTHCRRQLNFLRKGITDYESRLVIAVMINSSTRVETVQLLTEVLPNAVFEDEISKVVEYMVKHRWVPITIEGDSIADIITAAVSATTIDEYFSLLVEDFGAEAVDTGRAMLEKAWHQLTTNKTISMLWELK</sequence>